<dbReference type="GeneID" id="100162209"/>
<dbReference type="EnsemblMetazoa" id="XM_029491206.1">
    <property type="protein sequence ID" value="XP_029347066.1"/>
    <property type="gene ID" value="LOC100162209"/>
</dbReference>
<feature type="chain" id="PRO_5035771680" evidence="2">
    <location>
        <begin position="28"/>
        <end position="384"/>
    </location>
</feature>
<keyword evidence="2" id="KW-0732">Signal</keyword>
<proteinExistence type="predicted"/>
<dbReference type="AlphaFoldDB" id="A0A8R2JV76"/>
<dbReference type="Proteomes" id="UP000007819">
    <property type="component" value="Chromosome A3"/>
</dbReference>
<feature type="region of interest" description="Disordered" evidence="1">
    <location>
        <begin position="91"/>
        <end position="134"/>
    </location>
</feature>
<dbReference type="OrthoDB" id="6629379at2759"/>
<sequence length="384" mass="43066">MKTSIASEMCTLSCALIICTLVSTARTTNTNTDDSNEKTLEPFDRWTEEPYDDWIELPSTTPIANGKYGSKPSLSTPPVPDLNDSLYPDELVTDNSIDSSTKPGNDYIPSDKKNSYTTEPIPTTNGTQLLAEPPTRFLSTSRTANTNAVVPNIPTYIPGGEKAKKIVADPIVDIAVRLIWPHVKHFHNIHEDNYEEIRSNNTTNTNVYEDIIVNHVVLSPEAINNDFEKDDILLQNNWSQYKPAMMKTQISVVLHQPPQTSLPIPSTSEIPPYAYMSKNVQRTAATIPPKAVEGKKSVSQRRPVMTTILALEKCLEAKKLSLEASRDAGEEPKLLMKILRLRVQQEVEKLKQENIKTNLLKFQIQRESGTEWAFEDNNEADKTD</sequence>
<evidence type="ECO:0000313" key="4">
    <source>
        <dbReference type="Proteomes" id="UP000007819"/>
    </source>
</evidence>
<dbReference type="KEGG" id="api:100162209"/>
<evidence type="ECO:0000256" key="1">
    <source>
        <dbReference type="SAM" id="MobiDB-lite"/>
    </source>
</evidence>
<dbReference type="RefSeq" id="XP_029347066.1">
    <property type="nucleotide sequence ID" value="XM_029491206.1"/>
</dbReference>
<feature type="compositionally biased region" description="Polar residues" evidence="1">
    <location>
        <begin position="115"/>
        <end position="128"/>
    </location>
</feature>
<organism evidence="3 4">
    <name type="scientific">Acyrthosiphon pisum</name>
    <name type="common">Pea aphid</name>
    <dbReference type="NCBI Taxonomy" id="7029"/>
    <lineage>
        <taxon>Eukaryota</taxon>
        <taxon>Metazoa</taxon>
        <taxon>Ecdysozoa</taxon>
        <taxon>Arthropoda</taxon>
        <taxon>Hexapoda</taxon>
        <taxon>Insecta</taxon>
        <taxon>Pterygota</taxon>
        <taxon>Neoptera</taxon>
        <taxon>Paraneoptera</taxon>
        <taxon>Hemiptera</taxon>
        <taxon>Sternorrhyncha</taxon>
        <taxon>Aphidomorpha</taxon>
        <taxon>Aphidoidea</taxon>
        <taxon>Aphididae</taxon>
        <taxon>Macrosiphini</taxon>
        <taxon>Acyrthosiphon</taxon>
    </lineage>
</organism>
<feature type="compositionally biased region" description="Polar residues" evidence="1">
    <location>
        <begin position="93"/>
        <end position="103"/>
    </location>
</feature>
<evidence type="ECO:0000256" key="2">
    <source>
        <dbReference type="SAM" id="SignalP"/>
    </source>
</evidence>
<feature type="region of interest" description="Disordered" evidence="1">
    <location>
        <begin position="63"/>
        <end position="82"/>
    </location>
</feature>
<evidence type="ECO:0000313" key="3">
    <source>
        <dbReference type="EnsemblMetazoa" id="XP_029347066.1"/>
    </source>
</evidence>
<feature type="signal peptide" evidence="2">
    <location>
        <begin position="1"/>
        <end position="27"/>
    </location>
</feature>
<reference evidence="3" key="2">
    <citation type="submission" date="2022-06" db="UniProtKB">
        <authorList>
            <consortium name="EnsemblMetazoa"/>
        </authorList>
    </citation>
    <scope>IDENTIFICATION</scope>
</reference>
<keyword evidence="4" id="KW-1185">Reference proteome</keyword>
<accession>A0A8R2JV76</accession>
<protein>
    <submittedName>
        <fullName evidence="3">Uncharacterized protein</fullName>
    </submittedName>
</protein>
<reference evidence="4" key="1">
    <citation type="submission" date="2010-06" db="EMBL/GenBank/DDBJ databases">
        <authorList>
            <person name="Jiang H."/>
            <person name="Abraham K."/>
            <person name="Ali S."/>
            <person name="Alsbrooks S.L."/>
            <person name="Anim B.N."/>
            <person name="Anosike U.S."/>
            <person name="Attaway T."/>
            <person name="Bandaranaike D.P."/>
            <person name="Battles P.K."/>
            <person name="Bell S.N."/>
            <person name="Bell A.V."/>
            <person name="Beltran B."/>
            <person name="Bickham C."/>
            <person name="Bustamante Y."/>
            <person name="Caleb T."/>
            <person name="Canada A."/>
            <person name="Cardenas V."/>
            <person name="Carter K."/>
            <person name="Chacko J."/>
            <person name="Chandrabose M.N."/>
            <person name="Chavez D."/>
            <person name="Chavez A."/>
            <person name="Chen L."/>
            <person name="Chu H.-S."/>
            <person name="Claassen K.J."/>
            <person name="Cockrell R."/>
            <person name="Collins M."/>
            <person name="Cooper J.A."/>
            <person name="Cree A."/>
            <person name="Curry S.M."/>
            <person name="Da Y."/>
            <person name="Dao M.D."/>
            <person name="Das B."/>
            <person name="Davila M.-L."/>
            <person name="Davy-Carroll L."/>
            <person name="Denson S."/>
            <person name="Dinh H."/>
            <person name="Ebong V.E."/>
            <person name="Edwards J.R."/>
            <person name="Egan A."/>
            <person name="El-Daye J."/>
            <person name="Escobedo L."/>
            <person name="Fernandez S."/>
            <person name="Fernando P.R."/>
            <person name="Flagg N."/>
            <person name="Forbes L.D."/>
            <person name="Fowler R.G."/>
            <person name="Fu Q."/>
            <person name="Gabisi R.A."/>
            <person name="Ganer J."/>
            <person name="Garbino Pronczuk A."/>
            <person name="Garcia R.M."/>
            <person name="Garner T."/>
            <person name="Garrett T.E."/>
            <person name="Gonzalez D.A."/>
            <person name="Hamid H."/>
            <person name="Hawkins E.S."/>
            <person name="Hirani K."/>
            <person name="Hogues M.E."/>
            <person name="Hollins B."/>
            <person name="Hsiao C.-H."/>
            <person name="Jabil R."/>
            <person name="James M.L."/>
            <person name="Jhangiani S.N."/>
            <person name="Johnson B."/>
            <person name="Johnson Q."/>
            <person name="Joshi V."/>
            <person name="Kalu J.B."/>
            <person name="Kam C."/>
            <person name="Kashfia A."/>
            <person name="Keebler J."/>
            <person name="Kisamo H."/>
            <person name="Kovar C.L."/>
            <person name="Lago L.A."/>
            <person name="Lai C.-Y."/>
            <person name="Laidlaw J."/>
            <person name="Lara F."/>
            <person name="Le T.-K."/>
            <person name="Lee S.L."/>
            <person name="Legall F.H."/>
            <person name="Lemon S.J."/>
            <person name="Lewis L.R."/>
            <person name="Li B."/>
            <person name="Liu Y."/>
            <person name="Liu Y.-S."/>
            <person name="Lopez J."/>
            <person name="Lozado R.J."/>
            <person name="Lu J."/>
            <person name="Madu R.C."/>
            <person name="Maheshwari M."/>
            <person name="Maheshwari R."/>
            <person name="Malloy K."/>
            <person name="Martinez E."/>
            <person name="Mathew T."/>
            <person name="Mercado I.C."/>
            <person name="Mercado C."/>
            <person name="Meyer B."/>
            <person name="Montgomery K."/>
            <person name="Morgan M.B."/>
            <person name="Munidasa M."/>
            <person name="Nazareth L.V."/>
            <person name="Nelson J."/>
            <person name="Ng B.M."/>
            <person name="Nguyen N.B."/>
            <person name="Nguyen P.Q."/>
            <person name="Nguyen T."/>
            <person name="Obregon M."/>
            <person name="Okwuonu G.O."/>
            <person name="Onwere C.G."/>
            <person name="Orozco G."/>
            <person name="Parra A."/>
            <person name="Patel S."/>
            <person name="Patil S."/>
            <person name="Perez A."/>
            <person name="Perez Y."/>
            <person name="Pham C."/>
            <person name="Primus E.L."/>
            <person name="Pu L.-L."/>
            <person name="Puazo M."/>
            <person name="Qin X."/>
            <person name="Quiroz J.B."/>
            <person name="Reese J."/>
            <person name="Richards S."/>
            <person name="Rives C.M."/>
            <person name="Robberts R."/>
            <person name="Ruiz S.J."/>
            <person name="Ruiz M.J."/>
            <person name="Santibanez J."/>
            <person name="Schneider B.W."/>
            <person name="Sisson I."/>
            <person name="Smith M."/>
            <person name="Sodergren E."/>
            <person name="Song X.-Z."/>
            <person name="Song B.B."/>
            <person name="Summersgill H."/>
            <person name="Thelus R."/>
            <person name="Thornton R.D."/>
            <person name="Trejos Z.Y."/>
            <person name="Usmani K."/>
            <person name="Vattathil S."/>
            <person name="Villasana D."/>
            <person name="Walker D.L."/>
            <person name="Wang S."/>
            <person name="Wang K."/>
            <person name="White C.S."/>
            <person name="Williams A.C."/>
            <person name="Williamson J."/>
            <person name="Wilson K."/>
            <person name="Woghiren I.O."/>
            <person name="Woodworth J.R."/>
            <person name="Worley K.C."/>
            <person name="Wright R.A."/>
            <person name="Wu W."/>
            <person name="Young L."/>
            <person name="Zhang L."/>
            <person name="Zhang J."/>
            <person name="Zhu Y."/>
            <person name="Muzny D.M."/>
            <person name="Weinstock G."/>
            <person name="Gibbs R.A."/>
        </authorList>
    </citation>
    <scope>NUCLEOTIDE SEQUENCE [LARGE SCALE GENOMIC DNA]</scope>
    <source>
        <strain evidence="4">LSR1</strain>
    </source>
</reference>
<name>A0A8R2JV76_ACYPI</name>